<evidence type="ECO:0000313" key="1">
    <source>
        <dbReference type="EMBL" id="TVU24094.1"/>
    </source>
</evidence>
<dbReference type="EMBL" id="RWGY01000013">
    <property type="protein sequence ID" value="TVU24094.1"/>
    <property type="molecule type" value="Genomic_DNA"/>
</dbReference>
<dbReference type="Proteomes" id="UP000324897">
    <property type="component" value="Chromosome 2"/>
</dbReference>
<accession>A0A5J9UKY0</accession>
<evidence type="ECO:0000313" key="2">
    <source>
        <dbReference type="Proteomes" id="UP000324897"/>
    </source>
</evidence>
<name>A0A5J9UKY0_9POAL</name>
<reference evidence="1 2" key="1">
    <citation type="journal article" date="2019" name="Sci. Rep.">
        <title>A high-quality genome of Eragrostis curvula grass provides insights into Poaceae evolution and supports new strategies to enhance forage quality.</title>
        <authorList>
            <person name="Carballo J."/>
            <person name="Santos B.A.C.M."/>
            <person name="Zappacosta D."/>
            <person name="Garbus I."/>
            <person name="Selva J.P."/>
            <person name="Gallo C.A."/>
            <person name="Diaz A."/>
            <person name="Albertini E."/>
            <person name="Caccamo M."/>
            <person name="Echenique V."/>
        </authorList>
    </citation>
    <scope>NUCLEOTIDE SEQUENCE [LARGE SCALE GENOMIC DNA]</scope>
    <source>
        <strain evidence="2">cv. Victoria</strain>
        <tissue evidence="1">Leaf</tissue>
    </source>
</reference>
<proteinExistence type="predicted"/>
<gene>
    <name evidence="1" type="ORF">EJB05_26490</name>
</gene>
<protein>
    <submittedName>
        <fullName evidence="1">Uncharacterized protein</fullName>
    </submittedName>
</protein>
<dbReference type="Gramene" id="TVU24094">
    <property type="protein sequence ID" value="TVU24094"/>
    <property type="gene ID" value="EJB05_26490"/>
</dbReference>
<comment type="caution">
    <text evidence="1">The sequence shown here is derived from an EMBL/GenBank/DDBJ whole genome shotgun (WGS) entry which is preliminary data.</text>
</comment>
<keyword evidence="2" id="KW-1185">Reference proteome</keyword>
<feature type="non-terminal residue" evidence="1">
    <location>
        <position position="55"/>
    </location>
</feature>
<sequence>MEELTWMEHPAGRLGECGVDDELMPSSDLELQSSPWQRTGTFASSSNLSWRLLSM</sequence>
<dbReference type="AlphaFoldDB" id="A0A5J9UKY0"/>
<organism evidence="1 2">
    <name type="scientific">Eragrostis curvula</name>
    <name type="common">weeping love grass</name>
    <dbReference type="NCBI Taxonomy" id="38414"/>
    <lineage>
        <taxon>Eukaryota</taxon>
        <taxon>Viridiplantae</taxon>
        <taxon>Streptophyta</taxon>
        <taxon>Embryophyta</taxon>
        <taxon>Tracheophyta</taxon>
        <taxon>Spermatophyta</taxon>
        <taxon>Magnoliopsida</taxon>
        <taxon>Liliopsida</taxon>
        <taxon>Poales</taxon>
        <taxon>Poaceae</taxon>
        <taxon>PACMAD clade</taxon>
        <taxon>Chloridoideae</taxon>
        <taxon>Eragrostideae</taxon>
        <taxon>Eragrostidinae</taxon>
        <taxon>Eragrostis</taxon>
    </lineage>
</organism>